<evidence type="ECO:0000313" key="8">
    <source>
        <dbReference type="Proteomes" id="UP000316726"/>
    </source>
</evidence>
<dbReference type="GO" id="GO:0031965">
    <property type="term" value="C:nuclear membrane"/>
    <property type="evidence" value="ECO:0007669"/>
    <property type="project" value="UniProtKB-SubCell"/>
</dbReference>
<evidence type="ECO:0000256" key="3">
    <source>
        <dbReference type="ARBA" id="ARBA00022989"/>
    </source>
</evidence>
<keyword evidence="8" id="KW-1185">Reference proteome</keyword>
<protein>
    <submittedName>
        <fullName evidence="7">DUF829 domain-containing protein</fullName>
    </submittedName>
</protein>
<dbReference type="EMBL" id="CP031034">
    <property type="protein sequence ID" value="QDZ17851.1"/>
    <property type="molecule type" value="Genomic_DNA"/>
</dbReference>
<sequence>MRWRGVARVASPVLAWSVGQSRRPLNTEAASFRKRANAPSVSRAKDVSVICVGWFGSQQRHLDKYCETWRKIGVKRVICYSPSVKAILLRRFCEREARKFLQNLPKPEGKVVWHLFSQGGFTFFGSVLQEDLKCEIKDSVAAVVFDCGPSLGLTREDAVVGVLTGVLKAKDEETALSVYNRKWFKTFWDNGWAVYDRMIYGDWNASVLRSFGSLEKAKQFYLYSAEDKVIGYRAIEEFISRQEEGGKKVALAKKWETGKHVNLLREHENEYVCCLQTIYNDVLLQ</sequence>
<dbReference type="Proteomes" id="UP000316726">
    <property type="component" value="Chromosome 1"/>
</dbReference>
<organism evidence="7 8">
    <name type="scientific">Chloropicon primus</name>
    <dbReference type="NCBI Taxonomy" id="1764295"/>
    <lineage>
        <taxon>Eukaryota</taxon>
        <taxon>Viridiplantae</taxon>
        <taxon>Chlorophyta</taxon>
        <taxon>Chloropicophyceae</taxon>
        <taxon>Chloropicales</taxon>
        <taxon>Chloropicaceae</taxon>
        <taxon>Chloropicon</taxon>
    </lineage>
</organism>
<proteinExistence type="predicted"/>
<evidence type="ECO:0000256" key="5">
    <source>
        <dbReference type="ARBA" id="ARBA00023242"/>
    </source>
</evidence>
<evidence type="ECO:0000256" key="4">
    <source>
        <dbReference type="ARBA" id="ARBA00023136"/>
    </source>
</evidence>
<dbReference type="InterPro" id="IPR008547">
    <property type="entry name" value="DUF829_TMEM53"/>
</dbReference>
<evidence type="ECO:0000256" key="6">
    <source>
        <dbReference type="ARBA" id="ARBA00037847"/>
    </source>
</evidence>
<accession>A0A5B8MCJ4</accession>
<dbReference type="OrthoDB" id="77878at2759"/>
<reference evidence="7 8" key="1">
    <citation type="submission" date="2018-07" db="EMBL/GenBank/DDBJ databases">
        <title>The complete nuclear genome of the prasinophyte Chloropicon primus (CCMP1205).</title>
        <authorList>
            <person name="Pombert J.-F."/>
            <person name="Otis C."/>
            <person name="Turmel M."/>
            <person name="Lemieux C."/>
        </authorList>
    </citation>
    <scope>NUCLEOTIDE SEQUENCE [LARGE SCALE GENOMIC DNA]</scope>
    <source>
        <strain evidence="7 8">CCMP1205</strain>
    </source>
</reference>
<dbReference type="PANTHER" id="PTHR12265">
    <property type="entry name" value="TRANSMEMBRANE PROTEIN 53"/>
    <property type="match status" value="1"/>
</dbReference>
<name>A0A5B8MCJ4_9CHLO</name>
<dbReference type="PANTHER" id="PTHR12265:SF30">
    <property type="entry name" value="TRANSMEMBRANE PROTEIN 53"/>
    <property type="match status" value="1"/>
</dbReference>
<evidence type="ECO:0000256" key="1">
    <source>
        <dbReference type="ARBA" id="ARBA00004126"/>
    </source>
</evidence>
<dbReference type="Pfam" id="PF05705">
    <property type="entry name" value="DUF829"/>
    <property type="match status" value="1"/>
</dbReference>
<evidence type="ECO:0000313" key="7">
    <source>
        <dbReference type="EMBL" id="QDZ17851.1"/>
    </source>
</evidence>
<keyword evidence="5" id="KW-0539">Nucleus</keyword>
<keyword evidence="2" id="KW-0812">Transmembrane</keyword>
<keyword evidence="3" id="KW-1133">Transmembrane helix</keyword>
<dbReference type="AlphaFoldDB" id="A0A5B8MCJ4"/>
<comment type="subcellular location">
    <subcellularLocation>
        <location evidence="6">Endomembrane system</location>
        <topology evidence="6">Single-pass membrane protein</topology>
    </subcellularLocation>
    <subcellularLocation>
        <location evidence="1">Nucleus membrane</location>
    </subcellularLocation>
</comment>
<keyword evidence="4" id="KW-0472">Membrane</keyword>
<evidence type="ECO:0000256" key="2">
    <source>
        <dbReference type="ARBA" id="ARBA00022692"/>
    </source>
</evidence>
<gene>
    <name evidence="7" type="ORF">A3770_01p03690</name>
</gene>